<name>A0A840E425_9BACT</name>
<dbReference type="RefSeq" id="WP_183494936.1">
    <property type="nucleotide sequence ID" value="NZ_JACIFF010000002.1"/>
</dbReference>
<keyword evidence="2" id="KW-1185">Reference proteome</keyword>
<reference evidence="1 2" key="1">
    <citation type="submission" date="2020-08" db="EMBL/GenBank/DDBJ databases">
        <title>Genomic Encyclopedia of Type Strains, Phase IV (KMG-IV): sequencing the most valuable type-strain genomes for metagenomic binning, comparative biology and taxonomic classification.</title>
        <authorList>
            <person name="Goeker M."/>
        </authorList>
    </citation>
    <scope>NUCLEOTIDE SEQUENCE [LARGE SCALE GENOMIC DNA]</scope>
    <source>
        <strain evidence="1 2">DSM 105137</strain>
    </source>
</reference>
<protein>
    <recommendedName>
        <fullName evidence="3">Outer membrane protein beta-barrel domain-containing protein</fullName>
    </recommendedName>
</protein>
<evidence type="ECO:0008006" key="3">
    <source>
        <dbReference type="Google" id="ProtNLM"/>
    </source>
</evidence>
<proteinExistence type="predicted"/>
<comment type="caution">
    <text evidence="1">The sequence shown here is derived from an EMBL/GenBank/DDBJ whole genome shotgun (WGS) entry which is preliminary data.</text>
</comment>
<evidence type="ECO:0000313" key="2">
    <source>
        <dbReference type="Proteomes" id="UP000576209"/>
    </source>
</evidence>
<gene>
    <name evidence="1" type="ORF">GGR28_001316</name>
</gene>
<organism evidence="1 2">
    <name type="scientific">Neolewinella aquimaris</name>
    <dbReference type="NCBI Taxonomy" id="1835722"/>
    <lineage>
        <taxon>Bacteria</taxon>
        <taxon>Pseudomonadati</taxon>
        <taxon>Bacteroidota</taxon>
        <taxon>Saprospiria</taxon>
        <taxon>Saprospirales</taxon>
        <taxon>Lewinellaceae</taxon>
        <taxon>Neolewinella</taxon>
    </lineage>
</organism>
<evidence type="ECO:0000313" key="1">
    <source>
        <dbReference type="EMBL" id="MBB4078703.1"/>
    </source>
</evidence>
<dbReference type="Proteomes" id="UP000576209">
    <property type="component" value="Unassembled WGS sequence"/>
</dbReference>
<accession>A0A840E425</accession>
<sequence length="249" mass="27171">MWQLLLLLICWTGTLTAQGLAGVRNLDPAFLVSLGYGPFAPAGDLFDRFGAGFSLDAGLSYTPTDSRWQIGGMAQYGFGSEVKEDVLAGFRTDAGFIIGNQRQPATVELRQRQFFAGARLGYTIPLGDNPRAGLQLTTGAGYFFSRIRFQQDPAQYVPQIDKLAQAGYDRLAGGPAIYQFIGYQQLGQDRRLNFYAGGEIMAGFTKQLRSFDIPLGSPPSPAGRTDIILGFKAGLIVPLYHGEGKEIYY</sequence>
<dbReference type="AlphaFoldDB" id="A0A840E425"/>
<dbReference type="EMBL" id="JACIFF010000002">
    <property type="protein sequence ID" value="MBB4078703.1"/>
    <property type="molecule type" value="Genomic_DNA"/>
</dbReference>